<gene>
    <name evidence="21" type="ORF">D9758_006643</name>
</gene>
<evidence type="ECO:0000256" key="11">
    <source>
        <dbReference type="ARBA" id="ARBA00023128"/>
    </source>
</evidence>
<keyword evidence="7" id="KW-0999">Mitochondrion inner membrane</keyword>
<evidence type="ECO:0000256" key="7">
    <source>
        <dbReference type="ARBA" id="ARBA00022792"/>
    </source>
</evidence>
<evidence type="ECO:0000256" key="17">
    <source>
        <dbReference type="ARBA" id="ARBA00045938"/>
    </source>
</evidence>
<feature type="compositionally biased region" description="Basic and acidic residues" evidence="18">
    <location>
        <begin position="390"/>
        <end position="402"/>
    </location>
</feature>
<dbReference type="GO" id="GO:1990246">
    <property type="term" value="C:uniplex complex"/>
    <property type="evidence" value="ECO:0007669"/>
    <property type="project" value="TreeGrafter"/>
</dbReference>
<evidence type="ECO:0000313" key="21">
    <source>
        <dbReference type="EMBL" id="KAF5365909.1"/>
    </source>
</evidence>
<name>A0A8H5GJG9_9AGAR</name>
<evidence type="ECO:0000256" key="4">
    <source>
        <dbReference type="ARBA" id="ARBA00022568"/>
    </source>
</evidence>
<evidence type="ECO:0000256" key="15">
    <source>
        <dbReference type="ARBA" id="ARBA00044966"/>
    </source>
</evidence>
<feature type="transmembrane region" description="Helical" evidence="19">
    <location>
        <begin position="289"/>
        <end position="308"/>
    </location>
</feature>
<keyword evidence="11" id="KW-0496">Mitochondrion</keyword>
<dbReference type="GO" id="GO:0036444">
    <property type="term" value="P:calcium import into the mitochondrion"/>
    <property type="evidence" value="ECO:0007669"/>
    <property type="project" value="TreeGrafter"/>
</dbReference>
<evidence type="ECO:0000313" key="22">
    <source>
        <dbReference type="Proteomes" id="UP000559256"/>
    </source>
</evidence>
<dbReference type="Proteomes" id="UP000559256">
    <property type="component" value="Unassembled WGS sequence"/>
</dbReference>
<protein>
    <recommendedName>
        <fullName evidence="16">Calcium uniporter protein, mitochondrial</fullName>
    </recommendedName>
</protein>
<evidence type="ECO:0000256" key="5">
    <source>
        <dbReference type="ARBA" id="ARBA00022673"/>
    </source>
</evidence>
<organism evidence="21 22">
    <name type="scientific">Tetrapyrgos nigripes</name>
    <dbReference type="NCBI Taxonomy" id="182062"/>
    <lineage>
        <taxon>Eukaryota</taxon>
        <taxon>Fungi</taxon>
        <taxon>Dikarya</taxon>
        <taxon>Basidiomycota</taxon>
        <taxon>Agaricomycotina</taxon>
        <taxon>Agaricomycetes</taxon>
        <taxon>Agaricomycetidae</taxon>
        <taxon>Agaricales</taxon>
        <taxon>Marasmiineae</taxon>
        <taxon>Marasmiaceae</taxon>
        <taxon>Tetrapyrgos</taxon>
    </lineage>
</organism>
<feature type="transmembrane region" description="Helical" evidence="19">
    <location>
        <begin position="320"/>
        <end position="338"/>
    </location>
</feature>
<dbReference type="AlphaFoldDB" id="A0A8H5GJG9"/>
<dbReference type="GO" id="GO:0051560">
    <property type="term" value="P:mitochondrial calcium ion homeostasis"/>
    <property type="evidence" value="ECO:0007669"/>
    <property type="project" value="InterPro"/>
</dbReference>
<comment type="function">
    <text evidence="17">Highly selective calcium channel localized to the inner mitochondrial membrane, which mediates calcium uptake into the mitochondrial matrix. Mitochondrial calcium homeostasis plays key roles in cellular physiology and regulates ATP production, cytoplasmic calcium signals and activation of cell death pathways. Sufficient to operate as a pore-forming channel without the need of calcium-sensor or auxiliary subunit.</text>
</comment>
<dbReference type="PANTHER" id="PTHR13462:SF10">
    <property type="entry name" value="CALCIUM UNIPORTER PROTEIN, MITOCHONDRIAL"/>
    <property type="match status" value="1"/>
</dbReference>
<dbReference type="GO" id="GO:0005262">
    <property type="term" value="F:calcium channel activity"/>
    <property type="evidence" value="ECO:0007669"/>
    <property type="project" value="UniProtKB-KW"/>
</dbReference>
<feature type="region of interest" description="Disordered" evidence="18">
    <location>
        <begin position="390"/>
        <end position="443"/>
    </location>
</feature>
<sequence length="443" mass="49329">MSPLAAEGFLRTCCGHIQLFCRLSNPQLRSKARQYHSSSSTWSPNSKPESTLARNFHRQQDLANLKVEHAQFLATASAGDKWEDPSSPTSANSEEKELEGVEEGTGKLLPTSSHLFKLILPLNLKLTTTGGKDGHGGKGKGSEVDERVMVPTVLLLHPAQPLLHVAQLIRASLHPSSSSVSISFRSSLSPNRNLPQFEWSDSTNVGDFIRDAARATEFTIYVADEHAAPEQDASKSDTMTKLISVRVPTFADRTRFLRRRLELVESQLASMQTLKDECDTEAKRGAMRMAMGGFGLLVVYWGAVARLTFWDYGWDVMEPITYLSGLSTVICGYLWFLYHNREVSYSSVLDRSVSARQQALYRAKGLDTEKWSELQKERFTLSREIGRIKEDYEGSQAEAKEREEEEEEEEEEKNKESRDDGSSGASSSEEGEAGAKGSSSESR</sequence>
<dbReference type="PANTHER" id="PTHR13462">
    <property type="entry name" value="CALCIUM UNIPORTER PROTEIN, MITOCHONDRIAL"/>
    <property type="match status" value="1"/>
</dbReference>
<evidence type="ECO:0000256" key="10">
    <source>
        <dbReference type="ARBA" id="ARBA00023065"/>
    </source>
</evidence>
<comment type="catalytic activity">
    <reaction evidence="14">
        <text>Ca(2+)(in) = Ca(2+)(out)</text>
        <dbReference type="Rhea" id="RHEA:29671"/>
        <dbReference type="ChEBI" id="CHEBI:29108"/>
    </reaction>
</comment>
<evidence type="ECO:0000256" key="1">
    <source>
        <dbReference type="ARBA" id="ARBA00004448"/>
    </source>
</evidence>
<feature type="region of interest" description="Disordered" evidence="18">
    <location>
        <begin position="76"/>
        <end position="104"/>
    </location>
</feature>
<feature type="domain" description="Calcium uniporter protein C-terminal" evidence="20">
    <location>
        <begin position="248"/>
        <end position="374"/>
    </location>
</feature>
<keyword evidence="6 19" id="KW-0812">Transmembrane</keyword>
<evidence type="ECO:0000256" key="13">
    <source>
        <dbReference type="ARBA" id="ARBA00023303"/>
    </source>
</evidence>
<accession>A0A8H5GJG9</accession>
<comment type="caution">
    <text evidence="21">The sequence shown here is derived from an EMBL/GenBank/DDBJ whole genome shotgun (WGS) entry which is preliminary data.</text>
</comment>
<keyword evidence="4" id="KW-0109">Calcium transport</keyword>
<evidence type="ECO:0000256" key="6">
    <source>
        <dbReference type="ARBA" id="ARBA00022692"/>
    </source>
</evidence>
<evidence type="ECO:0000256" key="16">
    <source>
        <dbReference type="ARBA" id="ARBA00044981"/>
    </source>
</evidence>
<keyword evidence="13" id="KW-0407">Ion channel</keyword>
<comment type="similarity">
    <text evidence="2">Belongs to the MCU (TC 1.A.77) family.</text>
</comment>
<feature type="compositionally biased region" description="Basic and acidic residues" evidence="18">
    <location>
        <begin position="412"/>
        <end position="421"/>
    </location>
</feature>
<evidence type="ECO:0000256" key="18">
    <source>
        <dbReference type="SAM" id="MobiDB-lite"/>
    </source>
</evidence>
<keyword evidence="5" id="KW-0107">Calcium channel</keyword>
<dbReference type="InterPro" id="IPR006769">
    <property type="entry name" value="MCU_C"/>
</dbReference>
<proteinExistence type="inferred from homology"/>
<evidence type="ECO:0000256" key="8">
    <source>
        <dbReference type="ARBA" id="ARBA00022837"/>
    </source>
</evidence>
<dbReference type="GO" id="GO:0015292">
    <property type="term" value="F:uniporter activity"/>
    <property type="evidence" value="ECO:0007669"/>
    <property type="project" value="TreeGrafter"/>
</dbReference>
<reference evidence="21 22" key="1">
    <citation type="journal article" date="2020" name="ISME J.">
        <title>Uncovering the hidden diversity of litter-decomposition mechanisms in mushroom-forming fungi.</title>
        <authorList>
            <person name="Floudas D."/>
            <person name="Bentzer J."/>
            <person name="Ahren D."/>
            <person name="Johansson T."/>
            <person name="Persson P."/>
            <person name="Tunlid A."/>
        </authorList>
    </citation>
    <scope>NUCLEOTIDE SEQUENCE [LARGE SCALE GENOMIC DNA]</scope>
    <source>
        <strain evidence="21 22">CBS 291.85</strain>
    </source>
</reference>
<evidence type="ECO:0000256" key="12">
    <source>
        <dbReference type="ARBA" id="ARBA00023136"/>
    </source>
</evidence>
<keyword evidence="8" id="KW-0106">Calcium</keyword>
<dbReference type="OrthoDB" id="278338at2759"/>
<keyword evidence="10" id="KW-0406">Ion transport</keyword>
<evidence type="ECO:0000259" key="20">
    <source>
        <dbReference type="Pfam" id="PF04678"/>
    </source>
</evidence>
<evidence type="ECO:0000256" key="2">
    <source>
        <dbReference type="ARBA" id="ARBA00005653"/>
    </source>
</evidence>
<comment type="subcellular location">
    <subcellularLocation>
        <location evidence="1">Mitochondrion inner membrane</location>
        <topology evidence="1">Multi-pass membrane protein</topology>
    </subcellularLocation>
</comment>
<keyword evidence="22" id="KW-1185">Reference proteome</keyword>
<evidence type="ECO:0000256" key="9">
    <source>
        <dbReference type="ARBA" id="ARBA00022989"/>
    </source>
</evidence>
<dbReference type="EMBL" id="JAACJM010000025">
    <property type="protein sequence ID" value="KAF5365909.1"/>
    <property type="molecule type" value="Genomic_DNA"/>
</dbReference>
<evidence type="ECO:0000256" key="19">
    <source>
        <dbReference type="SAM" id="Phobius"/>
    </source>
</evidence>
<dbReference type="InterPro" id="IPR039055">
    <property type="entry name" value="MCU_fam"/>
</dbReference>
<evidence type="ECO:0000256" key="3">
    <source>
        <dbReference type="ARBA" id="ARBA00022448"/>
    </source>
</evidence>
<keyword evidence="3" id="KW-0813">Transport</keyword>
<keyword evidence="9 19" id="KW-1133">Transmembrane helix</keyword>
<comment type="subunit">
    <text evidence="15">Homotetramer, assembles in a dimer or dimers configuration with two interfaces.</text>
</comment>
<evidence type="ECO:0000256" key="14">
    <source>
        <dbReference type="ARBA" id="ARBA00036634"/>
    </source>
</evidence>
<dbReference type="Pfam" id="PF04678">
    <property type="entry name" value="MCU"/>
    <property type="match status" value="1"/>
</dbReference>
<keyword evidence="12 19" id="KW-0472">Membrane</keyword>